<dbReference type="AlphaFoldDB" id="A0A8D7AJY0"/>
<proteinExistence type="predicted"/>
<sequence>LESAAAVVVATRTMLSATARRLVEAGLQVLQLHVVDGGVAAPQPLEQVEKEVDAARDPQRPLVCVAELRHRQPQQVLEERVVQEVRLHLEPLHRRPLRAHAHPDTAFRQPAREAPAATADYHLLHQARHADPHSLHSTAASCWTR</sequence>
<evidence type="ECO:0000313" key="1">
    <source>
        <dbReference type="EMBL" id="CAG1848655.1"/>
    </source>
</evidence>
<feature type="non-terminal residue" evidence="1">
    <location>
        <position position="1"/>
    </location>
</feature>
<name>A0A8D7AJY0_MUSAM</name>
<gene>
    <name evidence="1" type="ORF">GSMUA_184500.1</name>
</gene>
<accession>A0A8D7AJY0</accession>
<protein>
    <submittedName>
        <fullName evidence="1">(wild Malaysian banana) hypothetical protein</fullName>
    </submittedName>
</protein>
<reference evidence="1" key="1">
    <citation type="submission" date="2021-03" db="EMBL/GenBank/DDBJ databases">
        <authorList>
            <consortium name="Genoscope - CEA"/>
            <person name="William W."/>
        </authorList>
    </citation>
    <scope>NUCLEOTIDE SEQUENCE</scope>
    <source>
        <strain evidence="1">Doubled-haploid Pahang</strain>
    </source>
</reference>
<organism evidence="1">
    <name type="scientific">Musa acuminata subsp. malaccensis</name>
    <name type="common">Wild banana</name>
    <name type="synonym">Musa malaccensis</name>
    <dbReference type="NCBI Taxonomy" id="214687"/>
    <lineage>
        <taxon>Eukaryota</taxon>
        <taxon>Viridiplantae</taxon>
        <taxon>Streptophyta</taxon>
        <taxon>Embryophyta</taxon>
        <taxon>Tracheophyta</taxon>
        <taxon>Spermatophyta</taxon>
        <taxon>Magnoliopsida</taxon>
        <taxon>Liliopsida</taxon>
        <taxon>Zingiberales</taxon>
        <taxon>Musaceae</taxon>
        <taxon>Musa</taxon>
    </lineage>
</organism>
<dbReference type="EMBL" id="HG996471">
    <property type="protein sequence ID" value="CAG1848655.1"/>
    <property type="molecule type" value="Genomic_DNA"/>
</dbReference>